<evidence type="ECO:0000313" key="3">
    <source>
        <dbReference type="Proteomes" id="UP000187203"/>
    </source>
</evidence>
<accession>A0A1R3GJK0</accession>
<evidence type="ECO:0000313" key="2">
    <source>
        <dbReference type="EMBL" id="OMO58237.1"/>
    </source>
</evidence>
<sequence>MCSNSVPPEQGPIEAPVNDNGKQEVELPAKDNIINVHLRVSPQLESSAAEWLSAEAGYKSTKTAAIEGKMASRTATQIWTTASIILGTTDVMEVPKFKLKNYWGFILIPLVYFLRVVDAISFQ</sequence>
<feature type="region of interest" description="Disordered" evidence="1">
    <location>
        <begin position="1"/>
        <end position="24"/>
    </location>
</feature>
<gene>
    <name evidence="2" type="ORF">COLO4_34770</name>
</gene>
<keyword evidence="3" id="KW-1185">Reference proteome</keyword>
<dbReference type="EMBL" id="AWUE01022440">
    <property type="protein sequence ID" value="OMO58237.1"/>
    <property type="molecule type" value="Genomic_DNA"/>
</dbReference>
<dbReference type="AlphaFoldDB" id="A0A1R3GJK0"/>
<evidence type="ECO:0000256" key="1">
    <source>
        <dbReference type="SAM" id="MobiDB-lite"/>
    </source>
</evidence>
<organism evidence="2 3">
    <name type="scientific">Corchorus olitorius</name>
    <dbReference type="NCBI Taxonomy" id="93759"/>
    <lineage>
        <taxon>Eukaryota</taxon>
        <taxon>Viridiplantae</taxon>
        <taxon>Streptophyta</taxon>
        <taxon>Embryophyta</taxon>
        <taxon>Tracheophyta</taxon>
        <taxon>Spermatophyta</taxon>
        <taxon>Magnoliopsida</taxon>
        <taxon>eudicotyledons</taxon>
        <taxon>Gunneridae</taxon>
        <taxon>Pentapetalae</taxon>
        <taxon>rosids</taxon>
        <taxon>malvids</taxon>
        <taxon>Malvales</taxon>
        <taxon>Malvaceae</taxon>
        <taxon>Grewioideae</taxon>
        <taxon>Apeibeae</taxon>
        <taxon>Corchorus</taxon>
    </lineage>
</organism>
<comment type="caution">
    <text evidence="2">The sequence shown here is derived from an EMBL/GenBank/DDBJ whole genome shotgun (WGS) entry which is preliminary data.</text>
</comment>
<name>A0A1R3GJK0_9ROSI</name>
<proteinExistence type="predicted"/>
<dbReference type="Proteomes" id="UP000187203">
    <property type="component" value="Unassembled WGS sequence"/>
</dbReference>
<reference evidence="3" key="1">
    <citation type="submission" date="2013-09" db="EMBL/GenBank/DDBJ databases">
        <title>Corchorus olitorius genome sequencing.</title>
        <authorList>
            <person name="Alam M."/>
            <person name="Haque M.S."/>
            <person name="Islam M.S."/>
            <person name="Emdad E.M."/>
            <person name="Islam M.M."/>
            <person name="Ahmed B."/>
            <person name="Halim A."/>
            <person name="Hossen Q.M.M."/>
            <person name="Hossain M.Z."/>
            <person name="Ahmed R."/>
            <person name="Khan M.M."/>
            <person name="Islam R."/>
            <person name="Rashid M.M."/>
            <person name="Khan S.A."/>
            <person name="Rahman M.S."/>
            <person name="Alam M."/>
            <person name="Yahiya A.S."/>
            <person name="Khan M.S."/>
            <person name="Azam M.S."/>
            <person name="Haque T."/>
            <person name="Lashkar M.Z.H."/>
            <person name="Akhand A.I."/>
            <person name="Morshed G."/>
            <person name="Roy S."/>
            <person name="Uddin K.S."/>
            <person name="Rabeya T."/>
            <person name="Hossain A.S."/>
            <person name="Chowdhury A."/>
            <person name="Snigdha A.R."/>
            <person name="Mortoza M.S."/>
            <person name="Matin S.A."/>
            <person name="Hoque S.M.E."/>
            <person name="Islam M.K."/>
            <person name="Roy D.K."/>
            <person name="Haider R."/>
            <person name="Moosa M.M."/>
            <person name="Elias S.M."/>
            <person name="Hasan A.M."/>
            <person name="Jahan S."/>
            <person name="Shafiuddin M."/>
            <person name="Mahmood N."/>
            <person name="Shommy N.S."/>
        </authorList>
    </citation>
    <scope>NUCLEOTIDE SEQUENCE [LARGE SCALE GENOMIC DNA]</scope>
    <source>
        <strain evidence="3">cv. O-4</strain>
    </source>
</reference>
<protein>
    <submittedName>
        <fullName evidence="2">Uncharacterized protein</fullName>
    </submittedName>
</protein>